<evidence type="ECO:0000313" key="2">
    <source>
        <dbReference type="EMBL" id="KAG5167167.1"/>
    </source>
</evidence>
<feature type="compositionally biased region" description="Low complexity" evidence="1">
    <location>
        <begin position="186"/>
        <end position="200"/>
    </location>
</feature>
<reference evidence="2" key="1">
    <citation type="submission" date="2021-02" db="EMBL/GenBank/DDBJ databases">
        <title>Psilocybe cubensis genome.</title>
        <authorList>
            <person name="Mckernan K.J."/>
            <person name="Crawford S."/>
            <person name="Trippe A."/>
            <person name="Kane L.T."/>
            <person name="Mclaughlin S."/>
        </authorList>
    </citation>
    <scope>NUCLEOTIDE SEQUENCE [LARGE SCALE GENOMIC DNA]</scope>
    <source>
        <strain evidence="2">MGC-MH-2018</strain>
    </source>
</reference>
<comment type="caution">
    <text evidence="2">The sequence shown here is derived from an EMBL/GenBank/DDBJ whole genome shotgun (WGS) entry which is preliminary data.</text>
</comment>
<organism evidence="2">
    <name type="scientific">Psilocybe cubensis</name>
    <name type="common">Psychedelic mushroom</name>
    <name type="synonym">Stropharia cubensis</name>
    <dbReference type="NCBI Taxonomy" id="181762"/>
    <lineage>
        <taxon>Eukaryota</taxon>
        <taxon>Fungi</taxon>
        <taxon>Dikarya</taxon>
        <taxon>Basidiomycota</taxon>
        <taxon>Agaricomycotina</taxon>
        <taxon>Agaricomycetes</taxon>
        <taxon>Agaricomycetidae</taxon>
        <taxon>Agaricales</taxon>
        <taxon>Agaricineae</taxon>
        <taxon>Strophariaceae</taxon>
        <taxon>Psilocybe</taxon>
    </lineage>
</organism>
<accession>A0A8H7XUC5</accession>
<gene>
    <name evidence="2" type="ORF">JR316_007506</name>
</gene>
<dbReference type="EMBL" id="JAFIQS010000007">
    <property type="protein sequence ID" value="KAG5167167.1"/>
    <property type="molecule type" value="Genomic_DNA"/>
</dbReference>
<protein>
    <submittedName>
        <fullName evidence="2">Uncharacterized protein</fullName>
    </submittedName>
</protein>
<name>A0A8H7XUC5_PSICU</name>
<sequence>MSVSSNTIVLQPLVAEIHNDTLLTLGLALNDGNRLAPIFSQYGKIPHVLRDLDESVHKFVTLCLANPALPKMPQSPAFEVVFGICKTIQQLCHGATPEALSTEVSASLSVKPGNVLSVGNSSTGGGATPGERMEPSRHKQEDEVTRYDLILFILQLIDGMQAMSVDNDGPSQIAIPTTIVDSSTPGASQLGSSSVLSKGKGTNKRPETVLLDYEAAGVSSSEPALQKACRYANKRVRSKEAKSMTTLGFSPKNLSVDHALYNLYKEKAD</sequence>
<dbReference type="AlphaFoldDB" id="A0A8H7XUC5"/>
<proteinExistence type="predicted"/>
<feature type="region of interest" description="Disordered" evidence="1">
    <location>
        <begin position="184"/>
        <end position="203"/>
    </location>
</feature>
<feature type="compositionally biased region" description="Basic and acidic residues" evidence="1">
    <location>
        <begin position="131"/>
        <end position="141"/>
    </location>
</feature>
<evidence type="ECO:0000256" key="1">
    <source>
        <dbReference type="SAM" id="MobiDB-lite"/>
    </source>
</evidence>
<feature type="region of interest" description="Disordered" evidence="1">
    <location>
        <begin position="116"/>
        <end position="141"/>
    </location>
</feature>